<comment type="pathway">
    <text evidence="2 10">Cofactor biosynthesis; NAD(+) biosynthesis; deamido-NAD(+) from nicotinate D-ribonucleotide: step 1/1.</text>
</comment>
<keyword evidence="5 10" id="KW-0548">Nucleotidyltransferase</keyword>
<dbReference type="AlphaFoldDB" id="A0A943EI40"/>
<dbReference type="PANTHER" id="PTHR39321">
    <property type="entry name" value="NICOTINATE-NUCLEOTIDE ADENYLYLTRANSFERASE-RELATED"/>
    <property type="match status" value="1"/>
</dbReference>
<comment type="catalytic activity">
    <reaction evidence="9 10">
        <text>nicotinate beta-D-ribonucleotide + ATP + H(+) = deamido-NAD(+) + diphosphate</text>
        <dbReference type="Rhea" id="RHEA:22860"/>
        <dbReference type="ChEBI" id="CHEBI:15378"/>
        <dbReference type="ChEBI" id="CHEBI:30616"/>
        <dbReference type="ChEBI" id="CHEBI:33019"/>
        <dbReference type="ChEBI" id="CHEBI:57502"/>
        <dbReference type="ChEBI" id="CHEBI:58437"/>
        <dbReference type="EC" id="2.7.7.18"/>
    </reaction>
</comment>
<dbReference type="PANTHER" id="PTHR39321:SF3">
    <property type="entry name" value="PHOSPHOPANTETHEINE ADENYLYLTRANSFERASE"/>
    <property type="match status" value="1"/>
</dbReference>
<evidence type="ECO:0000259" key="11">
    <source>
        <dbReference type="Pfam" id="PF01467"/>
    </source>
</evidence>
<protein>
    <recommendedName>
        <fullName evidence="10">Probable nicotinate-nucleotide adenylyltransferase</fullName>
        <ecNumber evidence="10">2.7.7.18</ecNumber>
    </recommendedName>
    <alternativeName>
        <fullName evidence="10">Deamido-NAD(+) diphosphorylase</fullName>
    </alternativeName>
    <alternativeName>
        <fullName evidence="10">Deamido-NAD(+) pyrophosphorylase</fullName>
    </alternativeName>
    <alternativeName>
        <fullName evidence="10">Nicotinate mononucleotide adenylyltransferase</fullName>
        <shortName evidence="10">NaMN adenylyltransferase</shortName>
    </alternativeName>
</protein>
<name>A0A943EI40_9FIRM</name>
<evidence type="ECO:0000256" key="10">
    <source>
        <dbReference type="HAMAP-Rule" id="MF_00244"/>
    </source>
</evidence>
<evidence type="ECO:0000256" key="1">
    <source>
        <dbReference type="ARBA" id="ARBA00002324"/>
    </source>
</evidence>
<dbReference type="GO" id="GO:0004515">
    <property type="term" value="F:nicotinate-nucleotide adenylyltransferase activity"/>
    <property type="evidence" value="ECO:0007669"/>
    <property type="project" value="UniProtKB-UniRule"/>
</dbReference>
<gene>
    <name evidence="10 12" type="primary">nadD</name>
    <name evidence="12" type="ORF">KHX13_09145</name>
</gene>
<feature type="domain" description="Cytidyltransferase-like" evidence="11">
    <location>
        <begin position="8"/>
        <end position="175"/>
    </location>
</feature>
<dbReference type="InterPro" id="IPR005248">
    <property type="entry name" value="NadD/NMNAT"/>
</dbReference>
<dbReference type="RefSeq" id="WP_296330911.1">
    <property type="nucleotide sequence ID" value="NZ_CATWGP010000002.1"/>
</dbReference>
<evidence type="ECO:0000313" key="12">
    <source>
        <dbReference type="EMBL" id="MBS5520456.1"/>
    </source>
</evidence>
<evidence type="ECO:0000256" key="9">
    <source>
        <dbReference type="ARBA" id="ARBA00048721"/>
    </source>
</evidence>
<keyword evidence="4 10" id="KW-0808">Transferase</keyword>
<comment type="caution">
    <text evidence="12">The sequence shown here is derived from an EMBL/GenBank/DDBJ whole genome shotgun (WGS) entry which is preliminary data.</text>
</comment>
<evidence type="ECO:0000256" key="5">
    <source>
        <dbReference type="ARBA" id="ARBA00022695"/>
    </source>
</evidence>
<dbReference type="SUPFAM" id="SSF52374">
    <property type="entry name" value="Nucleotidylyl transferase"/>
    <property type="match status" value="1"/>
</dbReference>
<organism evidence="12 13">
    <name type="scientific">Acidaminococcus intestini</name>
    <dbReference type="NCBI Taxonomy" id="187327"/>
    <lineage>
        <taxon>Bacteria</taxon>
        <taxon>Bacillati</taxon>
        <taxon>Bacillota</taxon>
        <taxon>Negativicutes</taxon>
        <taxon>Acidaminococcales</taxon>
        <taxon>Acidaminococcaceae</taxon>
        <taxon>Acidaminococcus</taxon>
    </lineage>
</organism>
<dbReference type="Gene3D" id="3.40.50.620">
    <property type="entry name" value="HUPs"/>
    <property type="match status" value="1"/>
</dbReference>
<dbReference type="NCBIfam" id="NF000840">
    <property type="entry name" value="PRK00071.1-3"/>
    <property type="match status" value="1"/>
</dbReference>
<dbReference type="Proteomes" id="UP000754226">
    <property type="component" value="Unassembled WGS sequence"/>
</dbReference>
<dbReference type="CDD" id="cd02165">
    <property type="entry name" value="NMNAT"/>
    <property type="match status" value="1"/>
</dbReference>
<evidence type="ECO:0000256" key="2">
    <source>
        <dbReference type="ARBA" id="ARBA00005019"/>
    </source>
</evidence>
<accession>A0A943EI40</accession>
<keyword evidence="8 10" id="KW-0520">NAD</keyword>
<dbReference type="GO" id="GO:0005524">
    <property type="term" value="F:ATP binding"/>
    <property type="evidence" value="ECO:0007669"/>
    <property type="project" value="UniProtKB-KW"/>
</dbReference>
<dbReference type="NCBIfam" id="TIGR00125">
    <property type="entry name" value="cyt_tran_rel"/>
    <property type="match status" value="1"/>
</dbReference>
<dbReference type="InterPro" id="IPR004821">
    <property type="entry name" value="Cyt_trans-like"/>
</dbReference>
<evidence type="ECO:0000256" key="7">
    <source>
        <dbReference type="ARBA" id="ARBA00022840"/>
    </source>
</evidence>
<evidence type="ECO:0000256" key="8">
    <source>
        <dbReference type="ARBA" id="ARBA00023027"/>
    </source>
</evidence>
<sequence length="202" mass="23481">MRRQRLGIMGGTFDPIHNGHLAIARAAMDAMALDRVLFIPDYLPPHKAAGWAPAGDRMAMTLLATMDEPRFLVSDMELVRKGPSYTVDTIRILHRRWHRFYDLYFIIGGDSAEALDTWYRIEETMRWCTFLAIGRVGYRERHEDVTKRLAQKGLTRLVWIDAKAPDISSTMIRQRLSRGESIDGLVPRTVVDYMRQRDLYRR</sequence>
<evidence type="ECO:0000256" key="3">
    <source>
        <dbReference type="ARBA" id="ARBA00022642"/>
    </source>
</evidence>
<comment type="function">
    <text evidence="1 10">Catalyzes the reversible adenylation of nicotinate mononucleotide (NaMN) to nicotinic acid adenine dinucleotide (NaAD).</text>
</comment>
<keyword evidence="3 10" id="KW-0662">Pyridine nucleotide biosynthesis</keyword>
<evidence type="ECO:0000256" key="4">
    <source>
        <dbReference type="ARBA" id="ARBA00022679"/>
    </source>
</evidence>
<dbReference type="EMBL" id="JAGZCZ010000013">
    <property type="protein sequence ID" value="MBS5520456.1"/>
    <property type="molecule type" value="Genomic_DNA"/>
</dbReference>
<dbReference type="Pfam" id="PF01467">
    <property type="entry name" value="CTP_transf_like"/>
    <property type="match status" value="1"/>
</dbReference>
<dbReference type="NCBIfam" id="TIGR00482">
    <property type="entry name" value="nicotinate (nicotinamide) nucleotide adenylyltransferase"/>
    <property type="match status" value="1"/>
</dbReference>
<keyword evidence="6 10" id="KW-0547">Nucleotide-binding</keyword>
<evidence type="ECO:0000313" key="13">
    <source>
        <dbReference type="Proteomes" id="UP000754226"/>
    </source>
</evidence>
<dbReference type="GO" id="GO:0009435">
    <property type="term" value="P:NAD+ biosynthetic process"/>
    <property type="evidence" value="ECO:0007669"/>
    <property type="project" value="UniProtKB-UniRule"/>
</dbReference>
<proteinExistence type="inferred from homology"/>
<keyword evidence="7 10" id="KW-0067">ATP-binding</keyword>
<comment type="similarity">
    <text evidence="10">Belongs to the NadD family.</text>
</comment>
<dbReference type="InterPro" id="IPR014729">
    <property type="entry name" value="Rossmann-like_a/b/a_fold"/>
</dbReference>
<reference evidence="12" key="1">
    <citation type="submission" date="2021-02" db="EMBL/GenBank/DDBJ databases">
        <title>Infant gut strain persistence is associated with maternal origin, phylogeny, and functional potential including surface adhesion and iron acquisition.</title>
        <authorList>
            <person name="Lou Y.C."/>
        </authorList>
    </citation>
    <scope>NUCLEOTIDE SEQUENCE</scope>
    <source>
        <strain evidence="12">L3_106_000M1_dasL3_106_000M1_concoct_15</strain>
    </source>
</reference>
<evidence type="ECO:0000256" key="6">
    <source>
        <dbReference type="ARBA" id="ARBA00022741"/>
    </source>
</evidence>
<dbReference type="HAMAP" id="MF_00244">
    <property type="entry name" value="NaMN_adenylyltr"/>
    <property type="match status" value="1"/>
</dbReference>
<dbReference type="EC" id="2.7.7.18" evidence="10"/>